<accession>A0ABX3GUH3</accession>
<evidence type="ECO:0000313" key="2">
    <source>
        <dbReference type="Proteomes" id="UP000187158"/>
    </source>
</evidence>
<reference evidence="1 2" key="1">
    <citation type="submission" date="2016-11" db="EMBL/GenBank/DDBJ databases">
        <title>Paenibacillus species isolates.</title>
        <authorList>
            <person name="Beno S.M."/>
        </authorList>
    </citation>
    <scope>NUCLEOTIDE SEQUENCE [LARGE SCALE GENOMIC DNA]</scope>
    <source>
        <strain evidence="1 2">FSL H7-0433</strain>
    </source>
</reference>
<gene>
    <name evidence="1" type="ORF">BSO21_10070</name>
</gene>
<dbReference type="RefSeq" id="WP_076218566.1">
    <property type="nucleotide sequence ID" value="NZ_MPVM01000002.1"/>
</dbReference>
<keyword evidence="2" id="KW-1185">Reference proteome</keyword>
<evidence type="ECO:0000313" key="1">
    <source>
        <dbReference type="EMBL" id="OMD34953.1"/>
    </source>
</evidence>
<organism evidence="1 2">
    <name type="scientific">Paenibacillus odorifer</name>
    <dbReference type="NCBI Taxonomy" id="189426"/>
    <lineage>
        <taxon>Bacteria</taxon>
        <taxon>Bacillati</taxon>
        <taxon>Bacillota</taxon>
        <taxon>Bacilli</taxon>
        <taxon>Bacillales</taxon>
        <taxon>Paenibacillaceae</taxon>
        <taxon>Paenibacillus</taxon>
    </lineage>
</organism>
<dbReference type="Proteomes" id="UP000187158">
    <property type="component" value="Unassembled WGS sequence"/>
</dbReference>
<proteinExistence type="predicted"/>
<comment type="caution">
    <text evidence="1">The sequence shown here is derived from an EMBL/GenBank/DDBJ whole genome shotgun (WGS) entry which is preliminary data.</text>
</comment>
<name>A0ABX3GUH3_9BACL</name>
<dbReference type="EMBL" id="MPVP01000045">
    <property type="protein sequence ID" value="OMD34953.1"/>
    <property type="molecule type" value="Genomic_DNA"/>
</dbReference>
<protein>
    <submittedName>
        <fullName evidence="1">Uncharacterized protein</fullName>
    </submittedName>
</protein>
<sequence length="464" mass="49632">MAQSMFNLDTIRKAKQSYKANPTTTPSTGSRVNPFQAMSQATSLVPTKTMTPTTAASAAQKMVAATTTPSRTEQTLGNISSAVNTPFTYDAESDPAYQAAVKAAQQNLAVNQKNTNAQLRATGQGKSSYSETVANQLANQTTENIANNILPQYAQQAYGRYQDNIANQGNLYGLQYQQDVTTPQNEAQLTGNYLPPEAKTAINNLLGLKTQAETKGITAGERSVLSTEADKLRSQLKSLGIDPSFYGADKTAAQASSNNPGIRTLAGQSQDLSAQAQALAKQEQEYNQGITNAQLTGVMPDGSKTTAEQQRQLTNLWTVAEQTGSIPDGLATMYGLPKGTETLAAKQFAQQLAISQQNADTSSGSLELSRDNAAWDQQTSIIDAEAKAQQAAAKTMTPQDYAKSYVNPIAKYKDGKITNKNDVIAAISMGAGSYTDAQLDQLFNQYQITDTDVKAYQKAYGLGE</sequence>